<evidence type="ECO:0000313" key="1">
    <source>
        <dbReference type="EMBL" id="RNI22604.1"/>
    </source>
</evidence>
<dbReference type="RefSeq" id="WP_123128961.1">
    <property type="nucleotide sequence ID" value="NZ_RJJD01000021.1"/>
</dbReference>
<dbReference type="Proteomes" id="UP000272117">
    <property type="component" value="Unassembled WGS sequence"/>
</dbReference>
<comment type="caution">
    <text evidence="1">The sequence shown here is derived from an EMBL/GenBank/DDBJ whole genome shotgun (WGS) entry which is preliminary data.</text>
</comment>
<sequence length="265" mass="30089">MAKLLIIKIVVFLFSFNILLSNVFAQKKSPRQNSKLVITKLSTNATLKKNEEFDDFQATFFTGKNFTGEAFTLNNIGDFPVEENIKILSVKISKDVQVTFEFDTGCNSFENGTIKFLSKDCADIFTELGCSEDFSKINKVIIRPNMNEFEEGEIIVYEKPYLQGNFKIIKYGKFTAKELGLLEISSLQLPPLSEVRLYSDEDFKDEIGFVMTKIGESSEKLMIPMPGKIESAKAKSISFYRTLVMADPINIPLPTPRRRLPRRGN</sequence>
<keyword evidence="2" id="KW-1185">Reference proteome</keyword>
<proteinExistence type="predicted"/>
<dbReference type="EMBL" id="RJJD01000021">
    <property type="protein sequence ID" value="RNI22604.1"/>
    <property type="molecule type" value="Genomic_DNA"/>
</dbReference>
<evidence type="ECO:0000313" key="2">
    <source>
        <dbReference type="Proteomes" id="UP000272117"/>
    </source>
</evidence>
<accession>A0A3M9MAN9</accession>
<reference evidence="1 2" key="1">
    <citation type="submission" date="2018-11" db="EMBL/GenBank/DDBJ databases">
        <title>Rufibacter latericius sp. nov., isolated from water in Baiyang Lake.</title>
        <authorList>
            <person name="Yang Y."/>
        </authorList>
    </citation>
    <scope>NUCLEOTIDE SEQUENCE [LARGE SCALE GENOMIC DNA]</scope>
    <source>
        <strain evidence="1 2">R-22-1c-1</strain>
    </source>
</reference>
<name>A0A3M9MAN9_9BACT</name>
<gene>
    <name evidence="1" type="ORF">EFB08_21145</name>
</gene>
<organism evidence="1 2">
    <name type="scientific">Rufibacter latericius</name>
    <dbReference type="NCBI Taxonomy" id="2487040"/>
    <lineage>
        <taxon>Bacteria</taxon>
        <taxon>Pseudomonadati</taxon>
        <taxon>Bacteroidota</taxon>
        <taxon>Cytophagia</taxon>
        <taxon>Cytophagales</taxon>
        <taxon>Hymenobacteraceae</taxon>
        <taxon>Rufibacter</taxon>
    </lineage>
</organism>
<dbReference type="AlphaFoldDB" id="A0A3M9MAN9"/>
<protein>
    <submittedName>
        <fullName evidence="1">Uncharacterized protein</fullName>
    </submittedName>
</protein>
<dbReference type="Gene3D" id="2.60.20.10">
    <property type="entry name" value="Crystallins"/>
    <property type="match status" value="1"/>
</dbReference>